<accession>A0A094YVR7</accession>
<comment type="caution">
    <text evidence="1">The sequence shown here is derived from an EMBL/GenBank/DDBJ whole genome shotgun (WGS) entry which is preliminary data.</text>
</comment>
<evidence type="ECO:0000313" key="4">
    <source>
        <dbReference type="Proteomes" id="UP000297014"/>
    </source>
</evidence>
<dbReference type="Pfam" id="PF04350">
    <property type="entry name" value="PilO"/>
    <property type="match status" value="1"/>
</dbReference>
<organism evidence="1 3">
    <name type="scientific">Alkalihalobacillus alcalophilus ATCC 27647 = CGMCC 1.3604</name>
    <dbReference type="NCBI Taxonomy" id="1218173"/>
    <lineage>
        <taxon>Bacteria</taxon>
        <taxon>Bacillati</taxon>
        <taxon>Bacillota</taxon>
        <taxon>Bacilli</taxon>
        <taxon>Bacillales</taxon>
        <taxon>Bacillaceae</taxon>
        <taxon>Alkalihalobacillus</taxon>
    </lineage>
</organism>
<evidence type="ECO:0008006" key="5">
    <source>
        <dbReference type="Google" id="ProtNLM"/>
    </source>
</evidence>
<evidence type="ECO:0000313" key="2">
    <source>
        <dbReference type="EMBL" id="THG91457.1"/>
    </source>
</evidence>
<evidence type="ECO:0000313" key="1">
    <source>
        <dbReference type="EMBL" id="KGA97612.1"/>
    </source>
</evidence>
<dbReference type="GO" id="GO:0043107">
    <property type="term" value="P:type IV pilus-dependent motility"/>
    <property type="evidence" value="ECO:0007669"/>
    <property type="project" value="InterPro"/>
</dbReference>
<keyword evidence="3" id="KW-1185">Reference proteome</keyword>
<reference evidence="1 3" key="1">
    <citation type="journal article" date="2014" name="Genome Announc.">
        <title>Draft Genome Sequence of Bacillus alcalophilus AV1934, a Classic Alkaliphile Isolated from Human Feces in 1934.</title>
        <authorList>
            <person name="Attie O."/>
            <person name="Jayaprakash A."/>
            <person name="Shah H."/>
            <person name="Paulsen I.T."/>
            <person name="Morino M."/>
            <person name="Takahashi Y."/>
            <person name="Narumi I."/>
            <person name="Sachidanandam R."/>
            <person name="Satoh K."/>
            <person name="Ito M."/>
            <person name="Krulwich T.A."/>
        </authorList>
    </citation>
    <scope>NUCLEOTIDE SEQUENCE [LARGE SCALE GENOMIC DNA]</scope>
    <source>
        <strain evidence="1 3">AV1934</strain>
    </source>
</reference>
<proteinExistence type="predicted"/>
<dbReference type="InterPro" id="IPR014717">
    <property type="entry name" value="Transl_elong_EF1B/ribsomal_bS6"/>
</dbReference>
<protein>
    <recommendedName>
        <fullName evidence="5">Pilus assembly protein PilO</fullName>
    </recommendedName>
</protein>
<dbReference type="Gene3D" id="3.30.70.60">
    <property type="match status" value="1"/>
</dbReference>
<dbReference type="InterPro" id="IPR007445">
    <property type="entry name" value="PilO"/>
</dbReference>
<dbReference type="Proteomes" id="UP000297014">
    <property type="component" value="Unassembled WGS sequence"/>
</dbReference>
<reference evidence="2 4" key="2">
    <citation type="submission" date="2014-01" db="EMBL/GenBank/DDBJ databases">
        <title>Draft genome sequencing of Bacillus alcalophilus CGMCC 1.3604.</title>
        <authorList>
            <person name="Yang J."/>
            <person name="Diao L."/>
            <person name="Yang S."/>
        </authorList>
    </citation>
    <scope>NUCLEOTIDE SEQUENCE [LARGE SCALE GENOMIC DNA]</scope>
    <source>
        <strain evidence="2 4">CGMCC 1.3604</strain>
    </source>
</reference>
<sequence length="249" mass="28624">MRLFWPKKRILFFVLFLSLVLLVHLYLYFSLVRPHSEQATRVEEQLKVEQETLQLLLGSEAQQGADVELDYSLEQLQEKLPSEPWQDYFFVLLNEISESTSTEIRSITVETRASADLSGAIIAEMEESETESNEINEEADMSEESNSADQQFAEELAVVEGLASFRLSLQLEAPNYHSLISFVEDLQQLERIVKVDSFNFRETNDGEESQLTASLVVSTFYYPEIAEIASDYEPNINYPNHSDKDDPFR</sequence>
<dbReference type="OrthoDB" id="2427034at2"/>
<dbReference type="RefSeq" id="WP_003320483.1">
    <property type="nucleotide sequence ID" value="NZ_ALPT02000025.1"/>
</dbReference>
<name>A0A094YVR7_ALKAL</name>
<dbReference type="AlphaFoldDB" id="A0A094YVR7"/>
<dbReference type="STRING" id="1218173.BALCAV_0209165"/>
<evidence type="ECO:0000313" key="3">
    <source>
        <dbReference type="Proteomes" id="UP000002754"/>
    </source>
</evidence>
<gene>
    <name evidence="2" type="ORF">AJ85_04840</name>
    <name evidence="1" type="ORF">BALCAV_0209165</name>
</gene>
<dbReference type="Proteomes" id="UP000002754">
    <property type="component" value="Unassembled WGS sequence"/>
</dbReference>
<dbReference type="GO" id="GO:0043683">
    <property type="term" value="P:type IV pilus assembly"/>
    <property type="evidence" value="ECO:0007669"/>
    <property type="project" value="InterPro"/>
</dbReference>
<dbReference type="EMBL" id="ALPT02000025">
    <property type="protein sequence ID" value="KGA97612.1"/>
    <property type="molecule type" value="Genomic_DNA"/>
</dbReference>
<dbReference type="EMBL" id="JALP01000069">
    <property type="protein sequence ID" value="THG91457.1"/>
    <property type="molecule type" value="Genomic_DNA"/>
</dbReference>